<proteinExistence type="predicted"/>
<protein>
    <submittedName>
        <fullName evidence="2">Uncharacterized protein</fullName>
    </submittedName>
</protein>
<feature type="region of interest" description="Disordered" evidence="1">
    <location>
        <begin position="1"/>
        <end position="22"/>
    </location>
</feature>
<evidence type="ECO:0000313" key="3">
    <source>
        <dbReference type="Proteomes" id="UP001152622"/>
    </source>
</evidence>
<reference evidence="2" key="1">
    <citation type="journal article" date="2023" name="Science">
        <title>Genome structures resolve the early diversification of teleost fishes.</title>
        <authorList>
            <person name="Parey E."/>
            <person name="Louis A."/>
            <person name="Montfort J."/>
            <person name="Bouchez O."/>
            <person name="Roques C."/>
            <person name="Iampietro C."/>
            <person name="Lluch J."/>
            <person name="Castinel A."/>
            <person name="Donnadieu C."/>
            <person name="Desvignes T."/>
            <person name="Floi Bucao C."/>
            <person name="Jouanno E."/>
            <person name="Wen M."/>
            <person name="Mejri S."/>
            <person name="Dirks R."/>
            <person name="Jansen H."/>
            <person name="Henkel C."/>
            <person name="Chen W.J."/>
            <person name="Zahm M."/>
            <person name="Cabau C."/>
            <person name="Klopp C."/>
            <person name="Thompson A.W."/>
            <person name="Robinson-Rechavi M."/>
            <person name="Braasch I."/>
            <person name="Lecointre G."/>
            <person name="Bobe J."/>
            <person name="Postlethwait J.H."/>
            <person name="Berthelot C."/>
            <person name="Roest Crollius H."/>
            <person name="Guiguen Y."/>
        </authorList>
    </citation>
    <scope>NUCLEOTIDE SEQUENCE</scope>
    <source>
        <strain evidence="2">WJC10195</strain>
    </source>
</reference>
<dbReference type="Proteomes" id="UP001152622">
    <property type="component" value="Chromosome 18"/>
</dbReference>
<accession>A0A9Q1IFD0</accession>
<dbReference type="AlphaFoldDB" id="A0A9Q1IFD0"/>
<organism evidence="2 3">
    <name type="scientific">Synaphobranchus kaupii</name>
    <name type="common">Kaup's arrowtooth eel</name>
    <dbReference type="NCBI Taxonomy" id="118154"/>
    <lineage>
        <taxon>Eukaryota</taxon>
        <taxon>Metazoa</taxon>
        <taxon>Chordata</taxon>
        <taxon>Craniata</taxon>
        <taxon>Vertebrata</taxon>
        <taxon>Euteleostomi</taxon>
        <taxon>Actinopterygii</taxon>
        <taxon>Neopterygii</taxon>
        <taxon>Teleostei</taxon>
        <taxon>Anguilliformes</taxon>
        <taxon>Synaphobranchidae</taxon>
        <taxon>Synaphobranchus</taxon>
    </lineage>
</organism>
<keyword evidence="3" id="KW-1185">Reference proteome</keyword>
<dbReference type="EMBL" id="JAINUF010000018">
    <property type="protein sequence ID" value="KAJ8337501.1"/>
    <property type="molecule type" value="Genomic_DNA"/>
</dbReference>
<sequence length="71" mass="7891">MRRSTQQKADYNDLVEGRGHRSLREGPDVARAIDRSVPMAIRVLCAIGSKVRPWLFLVTLSIVGRGGIKTD</sequence>
<evidence type="ECO:0000313" key="2">
    <source>
        <dbReference type="EMBL" id="KAJ8337501.1"/>
    </source>
</evidence>
<name>A0A9Q1IFD0_SYNKA</name>
<evidence type="ECO:0000256" key="1">
    <source>
        <dbReference type="SAM" id="MobiDB-lite"/>
    </source>
</evidence>
<comment type="caution">
    <text evidence="2">The sequence shown here is derived from an EMBL/GenBank/DDBJ whole genome shotgun (WGS) entry which is preliminary data.</text>
</comment>
<gene>
    <name evidence="2" type="ORF">SKAU_G00364670</name>
</gene>